<dbReference type="AlphaFoldDB" id="A0A8C5KK38"/>
<feature type="compositionally biased region" description="Basic and acidic residues" evidence="1">
    <location>
        <begin position="199"/>
        <end position="208"/>
    </location>
</feature>
<protein>
    <submittedName>
        <fullName evidence="2">Coiled-coil domain containing 190</fullName>
    </submittedName>
</protein>
<dbReference type="GeneTree" id="ENSGT00390000014067"/>
<dbReference type="Ensembl" id="ENSJJAT00000016342.1">
    <property type="protein sequence ID" value="ENSJJAP00000009890.1"/>
    <property type="gene ID" value="ENSJJAG00000013635.1"/>
</dbReference>
<accession>A0A8C5KK38</accession>
<evidence type="ECO:0000313" key="3">
    <source>
        <dbReference type="Proteomes" id="UP000694385"/>
    </source>
</evidence>
<dbReference type="InterPro" id="IPR031525">
    <property type="entry name" value="CC190"/>
</dbReference>
<evidence type="ECO:0000256" key="1">
    <source>
        <dbReference type="SAM" id="MobiDB-lite"/>
    </source>
</evidence>
<name>A0A8C5KK38_JACJA</name>
<sequence>MNRGMAGQPLYKHFDLERKSARQAEARLSLRLAWLETICLYHVKSLAREQRQLQKELQRLQQAEILKKRSSSYLSNGPQKPKDPMLSPQRGQKHIVPEPKIRAMATNQAHEIKTKTQVSTLCDTGLKDPRRSKEILLRQCSRSGCIKEETSQVQEEGCVNPPKSIDPKGTSVPCQDDEAYADNTEHGPVSSPPGQCGTAHHDETKSENADPMPGGDSREQNSRNSVECSGSFKDEFTKPTFLELFEKAKHAHYLRHRYPPESERLLSIGEIFGHRESLLPQAGKL</sequence>
<dbReference type="PANTHER" id="PTHR36871:SF1">
    <property type="entry name" value="COILED-COIL DOMAIN-CONTAINING PROTEIN 190"/>
    <property type="match status" value="1"/>
</dbReference>
<feature type="region of interest" description="Disordered" evidence="1">
    <location>
        <begin position="68"/>
        <end position="92"/>
    </location>
</feature>
<feature type="region of interest" description="Disordered" evidence="1">
    <location>
        <begin position="151"/>
        <end position="230"/>
    </location>
</feature>
<reference evidence="2" key="2">
    <citation type="submission" date="2025-09" db="UniProtKB">
        <authorList>
            <consortium name="Ensembl"/>
        </authorList>
    </citation>
    <scope>IDENTIFICATION</scope>
</reference>
<dbReference type="Proteomes" id="UP000694385">
    <property type="component" value="Unassembled WGS sequence"/>
</dbReference>
<dbReference type="OMA" id="KVRNAHY"/>
<evidence type="ECO:0000313" key="2">
    <source>
        <dbReference type="Ensembl" id="ENSJJAP00000009890.1"/>
    </source>
</evidence>
<organism evidence="2 3">
    <name type="scientific">Jaculus jaculus</name>
    <name type="common">Lesser Egyptian jerboa</name>
    <dbReference type="NCBI Taxonomy" id="51337"/>
    <lineage>
        <taxon>Eukaryota</taxon>
        <taxon>Metazoa</taxon>
        <taxon>Chordata</taxon>
        <taxon>Craniata</taxon>
        <taxon>Vertebrata</taxon>
        <taxon>Euteleostomi</taxon>
        <taxon>Mammalia</taxon>
        <taxon>Eutheria</taxon>
        <taxon>Euarchontoglires</taxon>
        <taxon>Glires</taxon>
        <taxon>Rodentia</taxon>
        <taxon>Myomorpha</taxon>
        <taxon>Dipodoidea</taxon>
        <taxon>Dipodidae</taxon>
        <taxon>Dipodinae</taxon>
        <taxon>Jaculus</taxon>
    </lineage>
</organism>
<gene>
    <name evidence="2" type="primary">Ccdc190</name>
</gene>
<dbReference type="Pfam" id="PF15768">
    <property type="entry name" value="CC190"/>
    <property type="match status" value="1"/>
</dbReference>
<proteinExistence type="predicted"/>
<reference evidence="2" key="1">
    <citation type="submission" date="2025-08" db="UniProtKB">
        <authorList>
            <consortium name="Ensembl"/>
        </authorList>
    </citation>
    <scope>IDENTIFICATION</scope>
</reference>
<keyword evidence="3" id="KW-1185">Reference proteome</keyword>
<dbReference type="PANTHER" id="PTHR36871">
    <property type="entry name" value="COILED-COIL DOMAIN-CONTAINING PROTEIN 190"/>
    <property type="match status" value="1"/>
</dbReference>